<sequence>MVPTLLDSLREGQAYASEKMPVLADFFHDFTSTLGSETPYRNILLARSLVGAALCRERAAKQPHDFSVSA</sequence>
<evidence type="ECO:0000313" key="2">
    <source>
        <dbReference type="EMBL" id="PLV15968.1"/>
    </source>
</evidence>
<dbReference type="Proteomes" id="UP000234744">
    <property type="component" value="Unassembled WGS sequence"/>
</dbReference>
<dbReference type="EMBL" id="NTME01000007">
    <property type="protein sequence ID" value="PBJ96078.1"/>
    <property type="molecule type" value="Genomic_DNA"/>
</dbReference>
<name>A0A2A3M7L6_PSEDL</name>
<dbReference type="EMBL" id="PJCJ01000002">
    <property type="protein sequence ID" value="PLV15968.1"/>
    <property type="molecule type" value="Genomic_DNA"/>
</dbReference>
<organism evidence="1 3">
    <name type="scientific">Pseudomonas plecoglossicida</name>
    <dbReference type="NCBI Taxonomy" id="70775"/>
    <lineage>
        <taxon>Bacteria</taxon>
        <taxon>Pseudomonadati</taxon>
        <taxon>Pseudomonadota</taxon>
        <taxon>Gammaproteobacteria</taxon>
        <taxon>Pseudomonadales</taxon>
        <taxon>Pseudomonadaceae</taxon>
        <taxon>Pseudomonas</taxon>
    </lineage>
</organism>
<protein>
    <submittedName>
        <fullName evidence="1">Uncharacterized protein</fullName>
    </submittedName>
</protein>
<evidence type="ECO:0000313" key="1">
    <source>
        <dbReference type="EMBL" id="PBJ96078.1"/>
    </source>
</evidence>
<keyword evidence="4" id="KW-1185">Reference proteome</keyword>
<reference evidence="1 3" key="1">
    <citation type="submission" date="2017-09" db="EMBL/GenBank/DDBJ databases">
        <authorList>
            <person name="Ehlers B."/>
            <person name="Leendertz F.H."/>
        </authorList>
    </citation>
    <scope>NUCLEOTIDE SEQUENCE [LARGE SCALE GENOMIC DNA]</scope>
    <source>
        <strain evidence="1 3">DJ-1</strain>
    </source>
</reference>
<reference evidence="2 4" key="2">
    <citation type="submission" date="2017-12" db="EMBL/GenBank/DDBJ databases">
        <title>Detection of the carbapenemase gene blaVIM-5 in members of the Pseudomonas putida group isolated from polluted Nigerian wetlands.</title>
        <authorList>
            <person name="Adelowo O."/>
            <person name="Vollmers J."/>
            <person name="Maeusezahl I."/>
            <person name="Kaster A.-K."/>
            <person name="Mueller J.A."/>
        </authorList>
    </citation>
    <scope>NUCLEOTIDE SEQUENCE [LARGE SCALE GENOMIC DNA]</scope>
    <source>
        <strain evidence="2 4">MR69</strain>
    </source>
</reference>
<dbReference type="Proteomes" id="UP000218102">
    <property type="component" value="Unassembled WGS sequence"/>
</dbReference>
<evidence type="ECO:0000313" key="4">
    <source>
        <dbReference type="Proteomes" id="UP000234744"/>
    </source>
</evidence>
<accession>A0A2A3M7L6</accession>
<proteinExistence type="predicted"/>
<gene>
    <name evidence="1" type="ORF">CMV24_09670</name>
    <name evidence="2" type="ORF">CXG47_03620</name>
</gene>
<evidence type="ECO:0000313" key="3">
    <source>
        <dbReference type="Proteomes" id="UP000218102"/>
    </source>
</evidence>
<comment type="caution">
    <text evidence="1">The sequence shown here is derived from an EMBL/GenBank/DDBJ whole genome shotgun (WGS) entry which is preliminary data.</text>
</comment>
<dbReference type="AlphaFoldDB" id="A0A2A3M7L6"/>